<reference evidence="1 2" key="1">
    <citation type="submission" date="2016-10" db="EMBL/GenBank/DDBJ databases">
        <authorList>
            <person name="Cai Z."/>
        </authorList>
    </citation>
    <scope>NUCLEOTIDE SEQUENCE [LARGE SCALE GENOMIC DNA]</scope>
</reference>
<organism evidence="1 2">
    <name type="scientific">Tetradesmus obliquus</name>
    <name type="common">Green alga</name>
    <name type="synonym">Acutodesmus obliquus</name>
    <dbReference type="NCBI Taxonomy" id="3088"/>
    <lineage>
        <taxon>Eukaryota</taxon>
        <taxon>Viridiplantae</taxon>
        <taxon>Chlorophyta</taxon>
        <taxon>core chlorophytes</taxon>
        <taxon>Chlorophyceae</taxon>
        <taxon>CS clade</taxon>
        <taxon>Sphaeropleales</taxon>
        <taxon>Scenedesmaceae</taxon>
        <taxon>Tetradesmus</taxon>
    </lineage>
</organism>
<dbReference type="AlphaFoldDB" id="A0A383VJW1"/>
<dbReference type="Proteomes" id="UP000256970">
    <property type="component" value="Unassembled WGS sequence"/>
</dbReference>
<dbReference type="InterPro" id="IPR006311">
    <property type="entry name" value="TAT_signal"/>
</dbReference>
<evidence type="ECO:0000313" key="2">
    <source>
        <dbReference type="Proteomes" id="UP000256970"/>
    </source>
</evidence>
<proteinExistence type="predicted"/>
<dbReference type="EMBL" id="FNXT01000532">
    <property type="protein sequence ID" value="SZX65032.1"/>
    <property type="molecule type" value="Genomic_DNA"/>
</dbReference>
<name>A0A383VJW1_TETOB</name>
<evidence type="ECO:0000313" key="1">
    <source>
        <dbReference type="EMBL" id="SZX65032.1"/>
    </source>
</evidence>
<protein>
    <submittedName>
        <fullName evidence="1">Uncharacterized protein</fullName>
    </submittedName>
</protein>
<keyword evidence="2" id="KW-1185">Reference proteome</keyword>
<gene>
    <name evidence="1" type="ORF">BQ4739_LOCUS5494</name>
</gene>
<dbReference type="PROSITE" id="PS51318">
    <property type="entry name" value="TAT"/>
    <property type="match status" value="1"/>
</dbReference>
<accession>A0A383VJW1</accession>
<sequence>MSLAHHTTLRRAAPAFSSTTTRKTSVKCFSALQHARSQPAQQHAEQQQVQQQQGRRALLSQAAAAAAGIMLLRTPAASAQGPLDDIARQLTRPEITPLEAAVALLDARATLRDMAPLVEAAADSPERFVGRKLWPAYAKWLRPVGPSAPVAAAIIAGTDTEATLSSEYGGTGSSNATVDAVYVALGRVLTISGRTIKDEAQVDPQLGKAAETAIDALIKELPQDLVEQAQQYRVARANGKA</sequence>